<feature type="domain" description="Ig-like" evidence="13">
    <location>
        <begin position="144"/>
        <end position="253"/>
    </location>
</feature>
<dbReference type="PANTHER" id="PTHR25466">
    <property type="entry name" value="T-LYMPHOCYTE ACTIVATION ANTIGEN"/>
    <property type="match status" value="1"/>
</dbReference>
<dbReference type="SMART" id="SM00409">
    <property type="entry name" value="IG"/>
    <property type="match status" value="3"/>
</dbReference>
<evidence type="ECO:0000256" key="12">
    <source>
        <dbReference type="SAM" id="SignalP"/>
    </source>
</evidence>
<evidence type="ECO:0000256" key="5">
    <source>
        <dbReference type="ARBA" id="ARBA00022989"/>
    </source>
</evidence>
<evidence type="ECO:0000256" key="6">
    <source>
        <dbReference type="ARBA" id="ARBA00023136"/>
    </source>
</evidence>
<keyword evidence="10" id="KW-0393">Immunoglobulin domain</keyword>
<keyword evidence="9" id="KW-0325">Glycoprotein</keyword>
<evidence type="ECO:0000256" key="10">
    <source>
        <dbReference type="ARBA" id="ARBA00023319"/>
    </source>
</evidence>
<dbReference type="InterPro" id="IPR036179">
    <property type="entry name" value="Ig-like_dom_sf"/>
</dbReference>
<keyword evidence="2" id="KW-1003">Cell membrane</keyword>
<evidence type="ECO:0000259" key="13">
    <source>
        <dbReference type="PROSITE" id="PS50835"/>
    </source>
</evidence>
<evidence type="ECO:0000313" key="14">
    <source>
        <dbReference type="EnsemblMetazoa" id="XP_038068833.1"/>
    </source>
</evidence>
<dbReference type="GO" id="GO:0071222">
    <property type="term" value="P:cellular response to lipopolysaccharide"/>
    <property type="evidence" value="ECO:0007669"/>
    <property type="project" value="TreeGrafter"/>
</dbReference>
<dbReference type="EnsemblMetazoa" id="XM_038212905.1">
    <property type="protein sequence ID" value="XP_038068833.1"/>
    <property type="gene ID" value="LOC119738161"/>
</dbReference>
<dbReference type="GO" id="GO:0007166">
    <property type="term" value="P:cell surface receptor signaling pathway"/>
    <property type="evidence" value="ECO:0007669"/>
    <property type="project" value="TreeGrafter"/>
</dbReference>
<dbReference type="EnsemblMetazoa" id="XM_038212907.1">
    <property type="protein sequence ID" value="XP_038068835.1"/>
    <property type="gene ID" value="LOC119738161"/>
</dbReference>
<evidence type="ECO:0000256" key="8">
    <source>
        <dbReference type="ARBA" id="ARBA00023170"/>
    </source>
</evidence>
<keyword evidence="3 11" id="KW-0812">Transmembrane</keyword>
<evidence type="ECO:0000256" key="2">
    <source>
        <dbReference type="ARBA" id="ARBA00022475"/>
    </source>
</evidence>
<feature type="chain" id="PRO_5038324139" description="Ig-like domain-containing protein" evidence="12">
    <location>
        <begin position="27"/>
        <end position="607"/>
    </location>
</feature>
<comment type="subcellular location">
    <subcellularLocation>
        <location evidence="1">Cell membrane</location>
        <topology evidence="1">Single-pass type I membrane protein</topology>
    </subcellularLocation>
</comment>
<keyword evidence="4 12" id="KW-0732">Signal</keyword>
<dbReference type="InterPro" id="IPR013106">
    <property type="entry name" value="Ig_V-set"/>
</dbReference>
<dbReference type="GO" id="GO:0006955">
    <property type="term" value="P:immune response"/>
    <property type="evidence" value="ECO:0007669"/>
    <property type="project" value="TreeGrafter"/>
</dbReference>
<dbReference type="InterPro" id="IPR007110">
    <property type="entry name" value="Ig-like_dom"/>
</dbReference>
<feature type="domain" description="Ig-like" evidence="13">
    <location>
        <begin position="262"/>
        <end position="386"/>
    </location>
</feature>
<keyword evidence="15" id="KW-1185">Reference proteome</keyword>
<evidence type="ECO:0000256" key="9">
    <source>
        <dbReference type="ARBA" id="ARBA00023180"/>
    </source>
</evidence>
<dbReference type="AlphaFoldDB" id="A0A914AYU4"/>
<protein>
    <recommendedName>
        <fullName evidence="13">Ig-like domain-containing protein</fullName>
    </recommendedName>
</protein>
<dbReference type="PANTHER" id="PTHR25466:SF9">
    <property type="entry name" value="FIBRONECTIN TYPE-III DOMAIN-CONTAINING PROTEIN"/>
    <property type="match status" value="1"/>
</dbReference>
<keyword evidence="5 11" id="KW-1133">Transmembrane helix</keyword>
<dbReference type="RefSeq" id="XP_038068834.1">
    <property type="nucleotide sequence ID" value="XM_038212906.1"/>
</dbReference>
<feature type="signal peptide" evidence="12">
    <location>
        <begin position="1"/>
        <end position="26"/>
    </location>
</feature>
<keyword evidence="7" id="KW-1015">Disulfide bond</keyword>
<dbReference type="InterPro" id="IPR051713">
    <property type="entry name" value="T-cell_Activation_Regulation"/>
</dbReference>
<name>A0A914AYU4_PATMI</name>
<dbReference type="SUPFAM" id="SSF48726">
    <property type="entry name" value="Immunoglobulin"/>
    <property type="match status" value="4"/>
</dbReference>
<keyword evidence="8" id="KW-0675">Receptor</keyword>
<dbReference type="GeneID" id="119738161"/>
<feature type="transmembrane region" description="Helical" evidence="11">
    <location>
        <begin position="541"/>
        <end position="564"/>
    </location>
</feature>
<evidence type="ECO:0000256" key="4">
    <source>
        <dbReference type="ARBA" id="ARBA00022729"/>
    </source>
</evidence>
<dbReference type="InterPro" id="IPR013783">
    <property type="entry name" value="Ig-like_fold"/>
</dbReference>
<feature type="domain" description="Ig-like" evidence="13">
    <location>
        <begin position="392"/>
        <end position="501"/>
    </location>
</feature>
<dbReference type="EnsemblMetazoa" id="XM_038212906.1">
    <property type="protein sequence ID" value="XP_038068834.1"/>
    <property type="gene ID" value="LOC119738161"/>
</dbReference>
<evidence type="ECO:0000256" key="1">
    <source>
        <dbReference type="ARBA" id="ARBA00004251"/>
    </source>
</evidence>
<dbReference type="RefSeq" id="XP_038068833.1">
    <property type="nucleotide sequence ID" value="XM_038212905.1"/>
</dbReference>
<dbReference type="OrthoDB" id="8447307at2759"/>
<organism evidence="14 15">
    <name type="scientific">Patiria miniata</name>
    <name type="common">Bat star</name>
    <name type="synonym">Asterina miniata</name>
    <dbReference type="NCBI Taxonomy" id="46514"/>
    <lineage>
        <taxon>Eukaryota</taxon>
        <taxon>Metazoa</taxon>
        <taxon>Echinodermata</taxon>
        <taxon>Eleutherozoa</taxon>
        <taxon>Asterozoa</taxon>
        <taxon>Asteroidea</taxon>
        <taxon>Valvatacea</taxon>
        <taxon>Valvatida</taxon>
        <taxon>Asterinidae</taxon>
        <taxon>Patiria</taxon>
    </lineage>
</organism>
<dbReference type="Gene3D" id="2.60.40.10">
    <property type="entry name" value="Immunoglobulins"/>
    <property type="match status" value="4"/>
</dbReference>
<dbReference type="Proteomes" id="UP000887568">
    <property type="component" value="Unplaced"/>
</dbReference>
<dbReference type="InterPro" id="IPR003599">
    <property type="entry name" value="Ig_sub"/>
</dbReference>
<evidence type="ECO:0000256" key="11">
    <source>
        <dbReference type="SAM" id="Phobius"/>
    </source>
</evidence>
<sequence>MIQAHKADLWMVLLLVIIVVVTRIQASSNEDGTIFLERGNPGILSCPPVASGRIPLGQIIAMYWYFPRVRDEDILISYFFGNVGPQNGIPEGVYDINGNFSLVIENVTDSDEGTYYCRVKPRLRMMVDGHVAMRVKVSPKEPFPDVTQCTERISETACEAVLPNDIEKPMLTCIVRDAKPAVALRWLLENSDGGTQLISDRFTVQPSEYSVNTFTTSASIPIVASDVDTMYRCQAYGEALGARNGSHVTVTVTTAHRTLQTPLVSVVATGIQASSNEGGTIFLERGNPGILSCAPVASGQIPLNQIDGMRWYFRQIREENLLISYFLKKVTLQNGIPEGVYGINGNFSLVIENVTDSDEGTYYCKVTDRGKKALVNGNVTMHVKVSPKEQFPDITQCTQRISETACEAELPNDIKKPRLTCIVRDTKPAVALRWLLEYSDGDTHLISDRFTVQPSEYSANTFTTSASIPIIASPVDTMYRCQAYGEALGARSGSYVTVTVTTTHHTPQFPPVAPSSAVTIKEAPCTLHNAVIGPADTPDGYGYAFIGTAVFLCLVIVGLVIVLCKKHSKADNSRENGAAEMQDPRVNSGKWTWIRKSWSHLTRTDMV</sequence>
<evidence type="ECO:0000313" key="15">
    <source>
        <dbReference type="Proteomes" id="UP000887568"/>
    </source>
</evidence>
<dbReference type="CDD" id="cd00099">
    <property type="entry name" value="IgV"/>
    <property type="match status" value="1"/>
</dbReference>
<evidence type="ECO:0000256" key="3">
    <source>
        <dbReference type="ARBA" id="ARBA00022692"/>
    </source>
</evidence>
<dbReference type="OMA" id="CKVEHAK"/>
<evidence type="ECO:0000256" key="7">
    <source>
        <dbReference type="ARBA" id="ARBA00023157"/>
    </source>
</evidence>
<accession>A0A914AYU4</accession>
<keyword evidence="6 11" id="KW-0472">Membrane</keyword>
<feature type="domain" description="Ig-like" evidence="13">
    <location>
        <begin position="22"/>
        <end position="138"/>
    </location>
</feature>
<dbReference type="RefSeq" id="XP_038068835.1">
    <property type="nucleotide sequence ID" value="XM_038212907.1"/>
</dbReference>
<dbReference type="Pfam" id="PF07686">
    <property type="entry name" value="V-set"/>
    <property type="match status" value="2"/>
</dbReference>
<dbReference type="PROSITE" id="PS50835">
    <property type="entry name" value="IG_LIKE"/>
    <property type="match status" value="4"/>
</dbReference>
<proteinExistence type="predicted"/>
<reference evidence="14" key="1">
    <citation type="submission" date="2022-11" db="UniProtKB">
        <authorList>
            <consortium name="EnsemblMetazoa"/>
        </authorList>
    </citation>
    <scope>IDENTIFICATION</scope>
</reference>
<dbReference type="GO" id="GO:0009897">
    <property type="term" value="C:external side of plasma membrane"/>
    <property type="evidence" value="ECO:0007669"/>
    <property type="project" value="TreeGrafter"/>
</dbReference>
<dbReference type="CDD" id="cd00096">
    <property type="entry name" value="Ig"/>
    <property type="match status" value="1"/>
</dbReference>